<feature type="transmembrane region" description="Helical" evidence="9">
    <location>
        <begin position="180"/>
        <end position="202"/>
    </location>
</feature>
<evidence type="ECO:0000256" key="4">
    <source>
        <dbReference type="ARBA" id="ARBA00022737"/>
    </source>
</evidence>
<keyword evidence="4" id="KW-0677">Repeat</keyword>
<dbReference type="NCBIfam" id="TIGR00951">
    <property type="entry name" value="2A43"/>
    <property type="match status" value="1"/>
</dbReference>
<sequence>MASWNSIPLELTYEFLGWFGFSVWSISFYPQVFLNYRRKSVVGLNFDFVLLNLTKHSSYLIYNASIYFSPTVQKQYFEQFGDGEMIPVAANDVAFSAHAVLLTLVTAFQIFIYDRGTQKLSRVAIGIVSVVLLTDAVCFALAVPTHSWLRFLYNLNTLQVFLTVVKYIPQAIMNFKRKSTDGFSIANILLDLSGAIASYGQMVVQSIDQGSWSNFYGNIGKLMLSLITVVFDSFFITQHFVLYAAAKKTCKAEAFVEPDEEDDIKQHLLPCSDEPPTADNV</sequence>
<keyword evidence="2" id="KW-0813">Transport</keyword>
<evidence type="ECO:0000256" key="5">
    <source>
        <dbReference type="ARBA" id="ARBA00022989"/>
    </source>
</evidence>
<evidence type="ECO:0000256" key="7">
    <source>
        <dbReference type="ARBA" id="ARBA00023228"/>
    </source>
</evidence>
<comment type="caution">
    <text evidence="10">The sequence shown here is derived from an EMBL/GenBank/DDBJ whole genome shotgun (WGS) entry which is preliminary data.</text>
</comment>
<organism evidence="10 11">
    <name type="scientific">Acacia crassicarpa</name>
    <name type="common">northern wattle</name>
    <dbReference type="NCBI Taxonomy" id="499986"/>
    <lineage>
        <taxon>Eukaryota</taxon>
        <taxon>Viridiplantae</taxon>
        <taxon>Streptophyta</taxon>
        <taxon>Embryophyta</taxon>
        <taxon>Tracheophyta</taxon>
        <taxon>Spermatophyta</taxon>
        <taxon>Magnoliopsida</taxon>
        <taxon>eudicotyledons</taxon>
        <taxon>Gunneridae</taxon>
        <taxon>Pentapetalae</taxon>
        <taxon>rosids</taxon>
        <taxon>fabids</taxon>
        <taxon>Fabales</taxon>
        <taxon>Fabaceae</taxon>
        <taxon>Caesalpinioideae</taxon>
        <taxon>mimosoid clade</taxon>
        <taxon>Acacieae</taxon>
        <taxon>Acacia</taxon>
    </lineage>
</organism>
<evidence type="ECO:0000313" key="10">
    <source>
        <dbReference type="EMBL" id="KAK4272150.1"/>
    </source>
</evidence>
<protein>
    <recommendedName>
        <fullName evidence="8">Cystinosin homolog</fullName>
    </recommendedName>
</protein>
<feature type="transmembrane region" description="Helical" evidence="9">
    <location>
        <begin position="15"/>
        <end position="36"/>
    </location>
</feature>
<evidence type="ECO:0000256" key="6">
    <source>
        <dbReference type="ARBA" id="ARBA00023136"/>
    </source>
</evidence>
<evidence type="ECO:0000256" key="8">
    <source>
        <dbReference type="ARBA" id="ARBA00074957"/>
    </source>
</evidence>
<dbReference type="Gene3D" id="1.20.1280.290">
    <property type="match status" value="2"/>
</dbReference>
<dbReference type="PANTHER" id="PTHR13131">
    <property type="entry name" value="CYSTINOSIN"/>
    <property type="match status" value="1"/>
</dbReference>
<dbReference type="GO" id="GO:0005765">
    <property type="term" value="C:lysosomal membrane"/>
    <property type="evidence" value="ECO:0007669"/>
    <property type="project" value="UniProtKB-SubCell"/>
</dbReference>
<name>A0AAE1KFC3_9FABA</name>
<keyword evidence="11" id="KW-1185">Reference proteome</keyword>
<keyword evidence="7" id="KW-0458">Lysosome</keyword>
<dbReference type="FunFam" id="1.20.1280.290:FF:000018">
    <property type="entry name" value="Cystinosin homolog"/>
    <property type="match status" value="1"/>
</dbReference>
<dbReference type="Proteomes" id="UP001293593">
    <property type="component" value="Unassembled WGS sequence"/>
</dbReference>
<keyword evidence="5 9" id="KW-1133">Transmembrane helix</keyword>
<accession>A0AAE1KFC3</accession>
<evidence type="ECO:0000256" key="2">
    <source>
        <dbReference type="ARBA" id="ARBA00022448"/>
    </source>
</evidence>
<comment type="subcellular location">
    <subcellularLocation>
        <location evidence="1">Lysosome membrane</location>
        <topology evidence="1">Multi-pass membrane protein</topology>
    </subcellularLocation>
</comment>
<dbReference type="PANTHER" id="PTHR13131:SF5">
    <property type="entry name" value="CYSTINOSIN"/>
    <property type="match status" value="1"/>
</dbReference>
<dbReference type="GO" id="GO:0015184">
    <property type="term" value="F:L-cystine transmembrane transporter activity"/>
    <property type="evidence" value="ECO:0007669"/>
    <property type="project" value="TreeGrafter"/>
</dbReference>
<gene>
    <name evidence="10" type="ORF">QN277_020741</name>
</gene>
<feature type="transmembrane region" description="Helical" evidence="9">
    <location>
        <begin position="222"/>
        <end position="245"/>
    </location>
</feature>
<keyword evidence="6 9" id="KW-0472">Membrane</keyword>
<keyword evidence="3 9" id="KW-0812">Transmembrane</keyword>
<dbReference type="SMART" id="SM00679">
    <property type="entry name" value="CTNS"/>
    <property type="match status" value="2"/>
</dbReference>
<dbReference type="InterPro" id="IPR006603">
    <property type="entry name" value="PQ-loop_rpt"/>
</dbReference>
<dbReference type="EMBL" id="JAWXYG010000005">
    <property type="protein sequence ID" value="KAK4272150.1"/>
    <property type="molecule type" value="Genomic_DNA"/>
</dbReference>
<feature type="transmembrane region" description="Helical" evidence="9">
    <location>
        <begin position="123"/>
        <end position="142"/>
    </location>
</feature>
<evidence type="ECO:0000256" key="9">
    <source>
        <dbReference type="SAM" id="Phobius"/>
    </source>
</evidence>
<proteinExistence type="predicted"/>
<reference evidence="10" key="1">
    <citation type="submission" date="2023-10" db="EMBL/GenBank/DDBJ databases">
        <title>Chromosome-level genome of the transformable northern wattle, Acacia crassicarpa.</title>
        <authorList>
            <person name="Massaro I."/>
            <person name="Sinha N.R."/>
            <person name="Poethig S."/>
            <person name="Leichty A.R."/>
        </authorList>
    </citation>
    <scope>NUCLEOTIDE SEQUENCE</scope>
    <source>
        <strain evidence="10">Acra3RX</strain>
        <tissue evidence="10">Leaf</tissue>
    </source>
</reference>
<dbReference type="Pfam" id="PF04193">
    <property type="entry name" value="PQ-loop"/>
    <property type="match status" value="2"/>
</dbReference>
<dbReference type="InterPro" id="IPR005282">
    <property type="entry name" value="LC_transporter"/>
</dbReference>
<evidence type="ECO:0000256" key="1">
    <source>
        <dbReference type="ARBA" id="ARBA00004155"/>
    </source>
</evidence>
<feature type="transmembrane region" description="Helical" evidence="9">
    <location>
        <begin position="88"/>
        <end position="111"/>
    </location>
</feature>
<evidence type="ECO:0000313" key="11">
    <source>
        <dbReference type="Proteomes" id="UP001293593"/>
    </source>
</evidence>
<dbReference type="AlphaFoldDB" id="A0AAE1KFC3"/>
<evidence type="ECO:0000256" key="3">
    <source>
        <dbReference type="ARBA" id="ARBA00022692"/>
    </source>
</evidence>